<proteinExistence type="predicted"/>
<dbReference type="HOGENOM" id="CLU_2073697_0_0_1"/>
<gene>
    <name evidence="1" type="ORF">MAN_02036</name>
</gene>
<dbReference type="EMBL" id="AZNF01000002">
    <property type="protein sequence ID" value="KID69522.1"/>
    <property type="molecule type" value="Genomic_DNA"/>
</dbReference>
<feature type="non-terminal residue" evidence="1">
    <location>
        <position position="1"/>
    </location>
</feature>
<comment type="caution">
    <text evidence="1">The sequence shown here is derived from an EMBL/GenBank/DDBJ whole genome shotgun (WGS) entry which is preliminary data.</text>
</comment>
<protein>
    <submittedName>
        <fullName evidence="1">Uncharacterized protein</fullName>
    </submittedName>
</protein>
<dbReference type="VEuPathDB" id="FungiDB:MAN_02036"/>
<evidence type="ECO:0000313" key="1">
    <source>
        <dbReference type="EMBL" id="KID69522.1"/>
    </source>
</evidence>
<dbReference type="AlphaFoldDB" id="A0A0B4FP26"/>
<accession>A0A0B4FP26</accession>
<dbReference type="Proteomes" id="UP000031186">
    <property type="component" value="Unassembled WGS sequence"/>
</dbReference>
<keyword evidence="2" id="KW-1185">Reference proteome</keyword>
<name>A0A0B4FP26_METAF</name>
<sequence length="118" mass="13494">MCETTPPVPTAHLETLLRDKSIACDELFKKCLGDSNACENYIDFRQLPLQPQQNLFNKWTREFEADVCLETIACSVNQLSTRGETDAESLTMNILREEYYIGKNLQILRGIIAPVLKR</sequence>
<organism evidence="1 2">
    <name type="scientific">Metarhizium anisopliae (strain ARSEF 549)</name>
    <dbReference type="NCBI Taxonomy" id="3151832"/>
    <lineage>
        <taxon>Eukaryota</taxon>
        <taxon>Fungi</taxon>
        <taxon>Dikarya</taxon>
        <taxon>Ascomycota</taxon>
        <taxon>Pezizomycotina</taxon>
        <taxon>Sordariomycetes</taxon>
        <taxon>Hypocreomycetidae</taxon>
        <taxon>Hypocreales</taxon>
        <taxon>Clavicipitaceae</taxon>
        <taxon>Metarhizium</taxon>
    </lineage>
</organism>
<reference evidence="1 2" key="1">
    <citation type="journal article" date="2014" name="Proc. Natl. Acad. Sci. U.S.A.">
        <title>Trajectory and genomic determinants of fungal-pathogen speciation and host adaptation.</title>
        <authorList>
            <person name="Hu X."/>
            <person name="Xiao G."/>
            <person name="Zheng P."/>
            <person name="Shang Y."/>
            <person name="Su Y."/>
            <person name="Zhang X."/>
            <person name="Liu X."/>
            <person name="Zhan S."/>
            <person name="St Leger R.J."/>
            <person name="Wang C."/>
        </authorList>
    </citation>
    <scope>NUCLEOTIDE SEQUENCE [LARGE SCALE GENOMIC DNA]</scope>
    <source>
        <strain evidence="1 2">ARSEF 549</strain>
    </source>
</reference>
<evidence type="ECO:0000313" key="2">
    <source>
        <dbReference type="Proteomes" id="UP000031186"/>
    </source>
</evidence>